<evidence type="ECO:0008006" key="3">
    <source>
        <dbReference type="Google" id="ProtNLM"/>
    </source>
</evidence>
<name>A0A160NUG3_STRLU</name>
<dbReference type="SUPFAM" id="SSF52540">
    <property type="entry name" value="P-loop containing nucleoside triphosphate hydrolases"/>
    <property type="match status" value="1"/>
</dbReference>
<gene>
    <name evidence="1" type="ORF">SLA_0238</name>
</gene>
<keyword evidence="2" id="KW-1185">Reference proteome</keyword>
<evidence type="ECO:0000313" key="2">
    <source>
        <dbReference type="Proteomes" id="UP000217676"/>
    </source>
</evidence>
<protein>
    <recommendedName>
        <fullName evidence="3">SecC motif-containing protein</fullName>
    </recommendedName>
</protein>
<dbReference type="KEGG" id="slau:SLA_0238"/>
<dbReference type="Proteomes" id="UP000217676">
    <property type="component" value="Chromosome"/>
</dbReference>
<dbReference type="Gene3D" id="3.40.50.300">
    <property type="entry name" value="P-loop containing nucleotide triphosphate hydrolases"/>
    <property type="match status" value="1"/>
</dbReference>
<sequence>MSPHAPTRTGASAPRPDLDGRLAAARGLRPPATEGLTGRIRDVVVLASSSRGGSSMVAETLRASEALLHMQGEINPFLRMTGLGAPDSGDCDRLDAGHLAGLAPDRRTLLDTELAHDIGSPAPWGDPRDDERFVTDVAARLVMQWPDVPVDPVVLARTAGSVLARLRAESPASGAVLPCPESYFLTLLTELTRLGLPFNPWSYDLPARLLRAETADTRSTAVPGGTLIEEPPFILPRPWRPATAHDAATRPLVVKTPSNAYRFGFLRALFPRARFRIVHLTRNPAAAVNGLHDGWLHHGFHAHRMSRPLGIDGYVDRHPENRWWWKFDLPYGWQEFTRAPLLDVCAFQWRSAHRAVLDEPHGADGPVERITVRFEDLIGTAAGRVACFERLADRLGIPFDGAFRRAAHDGIGPVVATAPPRAGRWRDRADAIRAALGPEDKEVAERLGYTDEAEWI</sequence>
<evidence type="ECO:0000313" key="1">
    <source>
        <dbReference type="EMBL" id="BAU81193.1"/>
    </source>
</evidence>
<dbReference type="AlphaFoldDB" id="A0A160NUG3"/>
<reference evidence="1 2" key="1">
    <citation type="journal article" date="2016" name="Genome Announc.">
        <title>Complete Genome Sequence of Thiostrepton-Producing Streptomyces laurentii ATCC 31255.</title>
        <authorList>
            <person name="Doi K."/>
            <person name="Fujino Y."/>
            <person name="Nagayoshi Y."/>
            <person name="Ohshima T."/>
            <person name="Ogata S."/>
        </authorList>
    </citation>
    <scope>NUCLEOTIDE SEQUENCE [LARGE SCALE GENOMIC DNA]</scope>
    <source>
        <strain evidence="1 2">ATCC 31255</strain>
    </source>
</reference>
<proteinExistence type="predicted"/>
<dbReference type="InterPro" id="IPR027417">
    <property type="entry name" value="P-loop_NTPase"/>
</dbReference>
<dbReference type="EMBL" id="AP017424">
    <property type="protein sequence ID" value="BAU81193.1"/>
    <property type="molecule type" value="Genomic_DNA"/>
</dbReference>
<accession>A0A160NUG3</accession>
<organism evidence="1 2">
    <name type="scientific">Streptomyces laurentii</name>
    <dbReference type="NCBI Taxonomy" id="39478"/>
    <lineage>
        <taxon>Bacteria</taxon>
        <taxon>Bacillati</taxon>
        <taxon>Actinomycetota</taxon>
        <taxon>Actinomycetes</taxon>
        <taxon>Kitasatosporales</taxon>
        <taxon>Streptomycetaceae</taxon>
        <taxon>Streptomyces</taxon>
    </lineage>
</organism>